<feature type="domain" description="GST C-terminal" evidence="4">
    <location>
        <begin position="84"/>
        <end position="208"/>
    </location>
</feature>
<dbReference type="InterPro" id="IPR040079">
    <property type="entry name" value="Glutathione_S-Trfase"/>
</dbReference>
<dbReference type="Gene3D" id="1.20.1050.10">
    <property type="match status" value="1"/>
</dbReference>
<dbReference type="Gene3D" id="3.40.30.10">
    <property type="entry name" value="Glutaredoxin"/>
    <property type="match status" value="1"/>
</dbReference>
<dbReference type="PROSITE" id="PS50404">
    <property type="entry name" value="GST_NTER"/>
    <property type="match status" value="1"/>
</dbReference>
<evidence type="ECO:0000256" key="2">
    <source>
        <dbReference type="ARBA" id="ARBA00022613"/>
    </source>
</evidence>
<dbReference type="PANTHER" id="PTHR11571">
    <property type="entry name" value="GLUTATHIONE S-TRANSFERASE"/>
    <property type="match status" value="1"/>
</dbReference>
<evidence type="ECO:0008006" key="7">
    <source>
        <dbReference type="Google" id="ProtNLM"/>
    </source>
</evidence>
<dbReference type="SFLD" id="SFLDS00019">
    <property type="entry name" value="Glutathione_Transferase_(cytos"/>
    <property type="match status" value="1"/>
</dbReference>
<gene>
    <name evidence="5" type="ORF">CJN711_LOCUS2222</name>
</gene>
<dbReference type="PANTHER" id="PTHR11571:SF150">
    <property type="entry name" value="GLUTATHIONE S-TRANSFERASE"/>
    <property type="match status" value="1"/>
</dbReference>
<dbReference type="PROSITE" id="PS50405">
    <property type="entry name" value="GST_CTER"/>
    <property type="match status" value="1"/>
</dbReference>
<dbReference type="InterPro" id="IPR036249">
    <property type="entry name" value="Thioredoxin-like_sf"/>
</dbReference>
<dbReference type="InterPro" id="IPR036282">
    <property type="entry name" value="Glutathione-S-Trfase_C_sf"/>
</dbReference>
<keyword evidence="2" id="KW-0273">Eye lens protein</keyword>
<dbReference type="InterPro" id="IPR004046">
    <property type="entry name" value="GST_C"/>
</dbReference>
<dbReference type="FunFam" id="1.20.1050.10:FF:000030">
    <property type="entry name" value="Glutathione S-transferase S1"/>
    <property type="match status" value="1"/>
</dbReference>
<dbReference type="FunFam" id="3.40.30.10:FF:000258">
    <property type="entry name" value="Glutathione S-transferase"/>
    <property type="match status" value="1"/>
</dbReference>
<proteinExistence type="inferred from homology"/>
<reference evidence="5" key="1">
    <citation type="submission" date="2021-02" db="EMBL/GenBank/DDBJ databases">
        <authorList>
            <person name="Nowell W R."/>
        </authorList>
    </citation>
    <scope>NUCLEOTIDE SEQUENCE</scope>
</reference>
<dbReference type="CDD" id="cd03039">
    <property type="entry name" value="GST_N_Sigma_like"/>
    <property type="match status" value="1"/>
</dbReference>
<evidence type="ECO:0000259" key="3">
    <source>
        <dbReference type="PROSITE" id="PS50404"/>
    </source>
</evidence>
<dbReference type="GO" id="GO:0006749">
    <property type="term" value="P:glutathione metabolic process"/>
    <property type="evidence" value="ECO:0007669"/>
    <property type="project" value="TreeGrafter"/>
</dbReference>
<feature type="domain" description="GST N-terminal" evidence="3">
    <location>
        <begin position="5"/>
        <end position="82"/>
    </location>
</feature>
<dbReference type="SUPFAM" id="SSF47616">
    <property type="entry name" value="GST C-terminal domain-like"/>
    <property type="match status" value="1"/>
</dbReference>
<comment type="caution">
    <text evidence="5">The sequence shown here is derived from an EMBL/GenBank/DDBJ whole genome shotgun (WGS) entry which is preliminary data.</text>
</comment>
<dbReference type="AlphaFoldDB" id="A0A814GMI0"/>
<dbReference type="InterPro" id="IPR004045">
    <property type="entry name" value="Glutathione_S-Trfase_N"/>
</dbReference>
<dbReference type="SFLD" id="SFLDG01205">
    <property type="entry name" value="AMPS.1"/>
    <property type="match status" value="1"/>
</dbReference>
<dbReference type="Pfam" id="PF02798">
    <property type="entry name" value="GST_N"/>
    <property type="match status" value="1"/>
</dbReference>
<dbReference type="CDD" id="cd03192">
    <property type="entry name" value="GST_C_Sigma_like"/>
    <property type="match status" value="1"/>
</dbReference>
<dbReference type="SFLD" id="SFLDG00363">
    <property type="entry name" value="AMPS_(cytGST):_Alpha-__Mu-__Pi"/>
    <property type="match status" value="1"/>
</dbReference>
<protein>
    <recommendedName>
        <fullName evidence="7">Glutathione transferase</fullName>
    </recommendedName>
</protein>
<evidence type="ECO:0000256" key="1">
    <source>
        <dbReference type="ARBA" id="ARBA00007409"/>
    </source>
</evidence>
<comment type="similarity">
    <text evidence="1">Belongs to the GST superfamily.</text>
</comment>
<dbReference type="GO" id="GO:0005212">
    <property type="term" value="F:structural constituent of eye lens"/>
    <property type="evidence" value="ECO:0007669"/>
    <property type="project" value="UniProtKB-KW"/>
</dbReference>
<name>A0A814GMI0_9BILA</name>
<dbReference type="InterPro" id="IPR010987">
    <property type="entry name" value="Glutathione-S-Trfase_C-like"/>
</dbReference>
<organism evidence="5 6">
    <name type="scientific">Rotaria magnacalcarata</name>
    <dbReference type="NCBI Taxonomy" id="392030"/>
    <lineage>
        <taxon>Eukaryota</taxon>
        <taxon>Metazoa</taxon>
        <taxon>Spiralia</taxon>
        <taxon>Gnathifera</taxon>
        <taxon>Rotifera</taxon>
        <taxon>Eurotatoria</taxon>
        <taxon>Bdelloidea</taxon>
        <taxon>Philodinida</taxon>
        <taxon>Philodinidae</taxon>
        <taxon>Rotaria</taxon>
    </lineage>
</organism>
<sequence>MSSGTVRKLHYFDGRGRAEAIRLISVLGDEKIEENRYTFEEWPKIKPEMPLGQLPVLEIDDGKFPQSLAIARYLARQLKLGGKNDLESLKCDVIVDTMQELNEGYYRAWFHIKDEQQKKEEQKIFINEVIPKKLEGAEKLMTTYGNGVWAVGDNPTWADLVVYDTVENLLKMDAQLLDKHSILKTNREAVAKLPKLAEYLANRKQTPF</sequence>
<dbReference type="Pfam" id="PF14497">
    <property type="entry name" value="GST_C_3"/>
    <property type="match status" value="1"/>
</dbReference>
<accession>A0A814GMI0</accession>
<dbReference type="GO" id="GO:0004364">
    <property type="term" value="F:glutathione transferase activity"/>
    <property type="evidence" value="ECO:0007669"/>
    <property type="project" value="TreeGrafter"/>
</dbReference>
<evidence type="ECO:0000259" key="4">
    <source>
        <dbReference type="PROSITE" id="PS50405"/>
    </source>
</evidence>
<dbReference type="EMBL" id="CAJNOV010000135">
    <property type="protein sequence ID" value="CAF0998337.1"/>
    <property type="molecule type" value="Genomic_DNA"/>
</dbReference>
<dbReference type="SUPFAM" id="SSF52833">
    <property type="entry name" value="Thioredoxin-like"/>
    <property type="match status" value="1"/>
</dbReference>
<evidence type="ECO:0000313" key="5">
    <source>
        <dbReference type="EMBL" id="CAF0998337.1"/>
    </source>
</evidence>
<dbReference type="InterPro" id="IPR050213">
    <property type="entry name" value="GST_superfamily"/>
</dbReference>
<evidence type="ECO:0000313" key="6">
    <source>
        <dbReference type="Proteomes" id="UP000663855"/>
    </source>
</evidence>
<dbReference type="Proteomes" id="UP000663855">
    <property type="component" value="Unassembled WGS sequence"/>
</dbReference>